<evidence type="ECO:0000256" key="1">
    <source>
        <dbReference type="PROSITE-ProRule" id="PRU00047"/>
    </source>
</evidence>
<reference evidence="4 5" key="1">
    <citation type="submission" date="2020-06" db="EMBL/GenBank/DDBJ databases">
        <authorList>
            <person name="Li R."/>
            <person name="Bekaert M."/>
        </authorList>
    </citation>
    <scope>NUCLEOTIDE SEQUENCE [LARGE SCALE GENOMIC DNA]</scope>
    <source>
        <strain evidence="5">wild</strain>
    </source>
</reference>
<dbReference type="InterPro" id="IPR036875">
    <property type="entry name" value="Znf_CCHC_sf"/>
</dbReference>
<dbReference type="InterPro" id="IPR001878">
    <property type="entry name" value="Znf_CCHC"/>
</dbReference>
<keyword evidence="5" id="KW-1185">Reference proteome</keyword>
<proteinExistence type="predicted"/>
<keyword evidence="1" id="KW-0479">Metal-binding</keyword>
<dbReference type="OrthoDB" id="6277121at2759"/>
<evidence type="ECO:0000256" key="2">
    <source>
        <dbReference type="SAM" id="MobiDB-lite"/>
    </source>
</evidence>
<dbReference type="EMBL" id="CACVKT020006894">
    <property type="protein sequence ID" value="CAC5403952.1"/>
    <property type="molecule type" value="Genomic_DNA"/>
</dbReference>
<gene>
    <name evidence="4" type="ORF">MCOR_37795</name>
</gene>
<dbReference type="PANTHER" id="PTHR19963">
    <property type="entry name" value="CCHC-TYPE DOMAIN-CONTAINING PROTEIN"/>
    <property type="match status" value="1"/>
</dbReference>
<evidence type="ECO:0000259" key="3">
    <source>
        <dbReference type="PROSITE" id="PS50158"/>
    </source>
</evidence>
<evidence type="ECO:0000313" key="4">
    <source>
        <dbReference type="EMBL" id="CAC5403952.1"/>
    </source>
</evidence>
<accession>A0A6J8D9B4</accession>
<dbReference type="PROSITE" id="PS50158">
    <property type="entry name" value="ZF_CCHC"/>
    <property type="match status" value="1"/>
</dbReference>
<dbReference type="GO" id="GO:0008270">
    <property type="term" value="F:zinc ion binding"/>
    <property type="evidence" value="ECO:0007669"/>
    <property type="project" value="UniProtKB-KW"/>
</dbReference>
<name>A0A6J8D9B4_MYTCO</name>
<dbReference type="AlphaFoldDB" id="A0A6J8D9B4"/>
<feature type="domain" description="CCHC-type" evidence="3">
    <location>
        <begin position="203"/>
        <end position="217"/>
    </location>
</feature>
<feature type="compositionally biased region" description="Polar residues" evidence="2">
    <location>
        <begin position="168"/>
        <end position="193"/>
    </location>
</feature>
<protein>
    <recommendedName>
        <fullName evidence="3">CCHC-type domain-containing protein</fullName>
    </recommendedName>
</protein>
<dbReference type="Gene3D" id="4.10.60.10">
    <property type="entry name" value="Zinc finger, CCHC-type"/>
    <property type="match status" value="1"/>
</dbReference>
<organism evidence="4 5">
    <name type="scientific">Mytilus coruscus</name>
    <name type="common">Sea mussel</name>
    <dbReference type="NCBI Taxonomy" id="42192"/>
    <lineage>
        <taxon>Eukaryota</taxon>
        <taxon>Metazoa</taxon>
        <taxon>Spiralia</taxon>
        <taxon>Lophotrochozoa</taxon>
        <taxon>Mollusca</taxon>
        <taxon>Bivalvia</taxon>
        <taxon>Autobranchia</taxon>
        <taxon>Pteriomorphia</taxon>
        <taxon>Mytilida</taxon>
        <taxon>Mytiloidea</taxon>
        <taxon>Mytilidae</taxon>
        <taxon>Mytilinae</taxon>
        <taxon>Mytilus</taxon>
    </lineage>
</organism>
<dbReference type="GO" id="GO:0003676">
    <property type="term" value="F:nucleic acid binding"/>
    <property type="evidence" value="ECO:0007669"/>
    <property type="project" value="InterPro"/>
</dbReference>
<keyword evidence="1" id="KW-0862">Zinc</keyword>
<evidence type="ECO:0000313" key="5">
    <source>
        <dbReference type="Proteomes" id="UP000507470"/>
    </source>
</evidence>
<feature type="region of interest" description="Disordered" evidence="2">
    <location>
        <begin position="165"/>
        <end position="193"/>
    </location>
</feature>
<dbReference type="SUPFAM" id="SSF57756">
    <property type="entry name" value="Retrovirus zinc finger-like domains"/>
    <property type="match status" value="1"/>
</dbReference>
<dbReference type="Proteomes" id="UP000507470">
    <property type="component" value="Unassembled WGS sequence"/>
</dbReference>
<keyword evidence="1" id="KW-0863">Zinc-finger</keyword>
<dbReference type="PANTHER" id="PTHR19963:SF30">
    <property type="entry name" value="ENDONUCLEASE_EXONUCLEASE_PHOSPHATASE DOMAIN-CONTAINING PROTEIN"/>
    <property type="match status" value="1"/>
</dbReference>
<sequence length="570" mass="66355">MSDYNALKNVLSQRFNPREGEVAYRCEFRNRRRQKGETVAEYGYGLRRLAQQAYPTIRYHEIEPTVVDQYIHGLNNHELKKHVQFHHPQTLSQAIAFASEYEAFLGPVDKIVKPRESFDAHSIQTLQALTESEQQNSESKILGQISQMIDNKFKEYLNENRTVDTSRNRIGSYNEPNRNEGQGFYNRSSQSQNRFDRPRDITCYYCHELGHIRTRCPYLNRERERNYFDSNQGPRNSLNEEGLKSGIQSFLWSSSEKSQISTLICRQNFQNIQNIQNLSDTVPGKPHNIWKSCGNEPFAIIMAHLKAKIAVGTIVLQRSKAKHSKSEVSPICQLCHIETEDMIHFLIKCTVLKTTRSPFLQELKTFVRTCLRGENDETLFHELFYNNEYLARLSIDCSFFHFLKNTEKIRIETISRGLCYKLYQKRATLLADNSDHSVIADSKQTSTPYREELFGIQLEYSKARPTYAYITSESESECEPRYGRQTRLNKLPRPELSEIPEKESIYPASSQYKKTQSIQKPMNYLESSLTTGARPKHTIKNETIRNTIAQTHDNSEFIKHSMPPQFTLYV</sequence>